<sequence>MFDVIVQSESATCCQGIPTKTTYIVPDMCRLTQECSTASAIVQLKTPQIFAPTSRDSCK</sequence>
<dbReference type="EMBL" id="VSRR010007017">
    <property type="protein sequence ID" value="MPC46043.1"/>
    <property type="molecule type" value="Genomic_DNA"/>
</dbReference>
<accession>A0A5B7FLJ3</accession>
<evidence type="ECO:0000313" key="2">
    <source>
        <dbReference type="Proteomes" id="UP000324222"/>
    </source>
</evidence>
<dbReference type="Proteomes" id="UP000324222">
    <property type="component" value="Unassembled WGS sequence"/>
</dbReference>
<organism evidence="1 2">
    <name type="scientific">Portunus trituberculatus</name>
    <name type="common">Swimming crab</name>
    <name type="synonym">Neptunus trituberculatus</name>
    <dbReference type="NCBI Taxonomy" id="210409"/>
    <lineage>
        <taxon>Eukaryota</taxon>
        <taxon>Metazoa</taxon>
        <taxon>Ecdysozoa</taxon>
        <taxon>Arthropoda</taxon>
        <taxon>Crustacea</taxon>
        <taxon>Multicrustacea</taxon>
        <taxon>Malacostraca</taxon>
        <taxon>Eumalacostraca</taxon>
        <taxon>Eucarida</taxon>
        <taxon>Decapoda</taxon>
        <taxon>Pleocyemata</taxon>
        <taxon>Brachyura</taxon>
        <taxon>Eubrachyura</taxon>
        <taxon>Portunoidea</taxon>
        <taxon>Portunidae</taxon>
        <taxon>Portuninae</taxon>
        <taxon>Portunus</taxon>
    </lineage>
</organism>
<protein>
    <submittedName>
        <fullName evidence="1">Uncharacterized protein</fullName>
    </submittedName>
</protein>
<proteinExistence type="predicted"/>
<name>A0A5B7FLJ3_PORTR</name>
<keyword evidence="2" id="KW-1185">Reference proteome</keyword>
<gene>
    <name evidence="1" type="ORF">E2C01_039752</name>
</gene>
<evidence type="ECO:0000313" key="1">
    <source>
        <dbReference type="EMBL" id="MPC46043.1"/>
    </source>
</evidence>
<dbReference type="AlphaFoldDB" id="A0A5B7FLJ3"/>
<reference evidence="1 2" key="1">
    <citation type="submission" date="2019-05" db="EMBL/GenBank/DDBJ databases">
        <title>Another draft genome of Portunus trituberculatus and its Hox gene families provides insights of decapod evolution.</title>
        <authorList>
            <person name="Jeong J.-H."/>
            <person name="Song I."/>
            <person name="Kim S."/>
            <person name="Choi T."/>
            <person name="Kim D."/>
            <person name="Ryu S."/>
            <person name="Kim W."/>
        </authorList>
    </citation>
    <scope>NUCLEOTIDE SEQUENCE [LARGE SCALE GENOMIC DNA]</scope>
    <source>
        <tissue evidence="1">Muscle</tissue>
    </source>
</reference>
<comment type="caution">
    <text evidence="1">The sequence shown here is derived from an EMBL/GenBank/DDBJ whole genome shotgun (WGS) entry which is preliminary data.</text>
</comment>